<name>A0A1N6I106_9BURK</name>
<dbReference type="OrthoDB" id="3034721at2"/>
<keyword evidence="3" id="KW-1185">Reference proteome</keyword>
<dbReference type="Proteomes" id="UP000185151">
    <property type="component" value="Unassembled WGS sequence"/>
</dbReference>
<keyword evidence="1" id="KW-1133">Transmembrane helix</keyword>
<dbReference type="AlphaFoldDB" id="A0A1N6I106"/>
<keyword evidence="1" id="KW-0812">Transmembrane</keyword>
<dbReference type="InterPro" id="IPR046730">
    <property type="entry name" value="DUF6622"/>
</dbReference>
<feature type="transmembrane region" description="Helical" evidence="1">
    <location>
        <begin position="64"/>
        <end position="84"/>
    </location>
</feature>
<accession>A0A1N6I106</accession>
<evidence type="ECO:0000313" key="2">
    <source>
        <dbReference type="EMBL" id="SIO25748.1"/>
    </source>
</evidence>
<evidence type="ECO:0008006" key="4">
    <source>
        <dbReference type="Google" id="ProtNLM"/>
    </source>
</evidence>
<dbReference type="Pfam" id="PF20327">
    <property type="entry name" value="DUF6622"/>
    <property type="match status" value="1"/>
</dbReference>
<reference evidence="2 3" key="1">
    <citation type="submission" date="2016-11" db="EMBL/GenBank/DDBJ databases">
        <authorList>
            <person name="Jaros S."/>
            <person name="Januszkiewicz K."/>
            <person name="Wedrychowicz H."/>
        </authorList>
    </citation>
    <scope>NUCLEOTIDE SEQUENCE [LARGE SCALE GENOMIC DNA]</scope>
    <source>
        <strain evidence="2 3">GAS95</strain>
    </source>
</reference>
<sequence>MFTAILLQTPHWVWGVLAALAVVGFKQTLPRRRSLGSSTTLPLLMAFLSLYGVMSAFSRQPLALAAWVAGGAVTLLLAQTLRVWGEIRWLPQERSVLMPGSWLPLVLLLGLFSVKFAVGVALSITPSLAVDADFAGFAGLVYGAFSGVFLARALAVWRVVRQSMQHDAAY</sequence>
<evidence type="ECO:0000313" key="3">
    <source>
        <dbReference type="Proteomes" id="UP000185151"/>
    </source>
</evidence>
<dbReference type="EMBL" id="FSRU01000001">
    <property type="protein sequence ID" value="SIO25748.1"/>
    <property type="molecule type" value="Genomic_DNA"/>
</dbReference>
<feature type="transmembrane region" description="Helical" evidence="1">
    <location>
        <begin position="105"/>
        <end position="128"/>
    </location>
</feature>
<feature type="transmembrane region" description="Helical" evidence="1">
    <location>
        <begin position="41"/>
        <end position="58"/>
    </location>
</feature>
<feature type="transmembrane region" description="Helical" evidence="1">
    <location>
        <begin position="12"/>
        <end position="29"/>
    </location>
</feature>
<evidence type="ECO:0000256" key="1">
    <source>
        <dbReference type="SAM" id="Phobius"/>
    </source>
</evidence>
<feature type="transmembrane region" description="Helical" evidence="1">
    <location>
        <begin position="134"/>
        <end position="155"/>
    </location>
</feature>
<protein>
    <recommendedName>
        <fullName evidence="4">DUF1453 domain-containing protein</fullName>
    </recommendedName>
</protein>
<proteinExistence type="predicted"/>
<organism evidence="2 3">
    <name type="scientific">Paraburkholderia phenazinium</name>
    <dbReference type="NCBI Taxonomy" id="60549"/>
    <lineage>
        <taxon>Bacteria</taxon>
        <taxon>Pseudomonadati</taxon>
        <taxon>Pseudomonadota</taxon>
        <taxon>Betaproteobacteria</taxon>
        <taxon>Burkholderiales</taxon>
        <taxon>Burkholderiaceae</taxon>
        <taxon>Paraburkholderia</taxon>
    </lineage>
</organism>
<keyword evidence="1" id="KW-0472">Membrane</keyword>
<gene>
    <name evidence="2" type="ORF">SAMN05444165_1733</name>
</gene>